<feature type="compositionally biased region" description="Basic and acidic residues" evidence="6">
    <location>
        <begin position="124"/>
        <end position="133"/>
    </location>
</feature>
<dbReference type="Proteomes" id="UP000008631">
    <property type="component" value="Chromosome"/>
</dbReference>
<keyword evidence="9" id="KW-1185">Reference proteome</keyword>
<evidence type="ECO:0000256" key="1">
    <source>
        <dbReference type="ARBA" id="ARBA00010040"/>
    </source>
</evidence>
<dbReference type="GO" id="GO:0006508">
    <property type="term" value="P:proteolysis"/>
    <property type="evidence" value="ECO:0007669"/>
    <property type="project" value="UniProtKB-KW"/>
</dbReference>
<proteinExistence type="inferred from homology"/>
<name>E8R685_ISOPI</name>
<dbReference type="eggNOG" id="COG1506">
    <property type="taxonomic scope" value="Bacteria"/>
</dbReference>
<keyword evidence="5" id="KW-0720">Serine protease</keyword>
<sequence>MPPQDKRLPRRGRAVQAVGVKRFGSLAILAALVVGPLVTRPVHSALPAFSPTPAQPPAAKAPRAMTINDLLAVQVVSDPQVSPQGDRIVYTVKVIDRETGRSNTDLWLVDRQGKTPRQLTSHPGSDRHPRWSPDGRSVAFLSDRSGSTQVWLLPMDQSGEARQLTRLPLDVEGPIWSPQGDRLAAMVSVLPGKSFEETAETLRQRREAKSQAKIYDDLMVRHWDTWDDGTRQHVILIDVADGSARDLIPDWTAHAPPFFSGSSTDYAFSPDGEELAFISEPLTEHPWTTNKDVWIVSTRPGENGRSATPRNLTAGSLGAEAAPSYSPDGRFLAFLRQERAGFEADQWVLTLFDRQTSGVRPLTLKLDRPIEEYAWTADSQAIVATIDDRGSVALVRLDHPAQREYGPDLPRLTPTGTHRGIRPLPDGGVVMVRHHSAAPGELFVLPAGSDAQLQPLTHHNADLIASLDLNRAELFTFKGAEGTDVTGWLVKPPGFDPSRSYPVLCCIHGGPQGAWHDEWHERWNYALFAAPGYAVVAINPRGSTGFGQTFTDQISRDWTGRVYEDLMLGLDHALATYPFLDGDRVAALGGSYGGFMVNWIAGHTDRFKALVSHAGVFDLTSMYFTTEELWFPEWEFGGPPWNAADPKLYRAMSPSTYVESMRTPTLVIHGALDFRVPDSQGLAMFTALRRQGVPARYVWFPDENHWILKPANRIVWWREVHNWLDRYLR</sequence>
<evidence type="ECO:0000256" key="4">
    <source>
        <dbReference type="ARBA" id="ARBA00022801"/>
    </source>
</evidence>
<evidence type="ECO:0000256" key="5">
    <source>
        <dbReference type="ARBA" id="ARBA00022825"/>
    </source>
</evidence>
<keyword evidence="2" id="KW-0645">Protease</keyword>
<dbReference type="Gene3D" id="2.120.10.30">
    <property type="entry name" value="TolB, C-terminal domain"/>
    <property type="match status" value="2"/>
</dbReference>
<keyword evidence="3" id="KW-0732">Signal</keyword>
<dbReference type="eggNOG" id="COG0823">
    <property type="taxonomic scope" value="Bacteria"/>
</dbReference>
<dbReference type="KEGG" id="ipa:Isop_0183"/>
<dbReference type="InterPro" id="IPR029058">
    <property type="entry name" value="AB_hydrolase_fold"/>
</dbReference>
<dbReference type="HOGENOM" id="CLU_008615_0_2_0"/>
<dbReference type="InParanoid" id="E8R685"/>
<evidence type="ECO:0000313" key="8">
    <source>
        <dbReference type="EMBL" id="ADV60780.1"/>
    </source>
</evidence>
<comment type="similarity">
    <text evidence="1">Belongs to the peptidase S9C family.</text>
</comment>
<dbReference type="STRING" id="575540.Isop_0183"/>
<dbReference type="Pfam" id="PF00326">
    <property type="entry name" value="Peptidase_S9"/>
    <property type="match status" value="1"/>
</dbReference>
<dbReference type="Gene3D" id="3.40.50.1820">
    <property type="entry name" value="alpha/beta hydrolase"/>
    <property type="match status" value="1"/>
</dbReference>
<gene>
    <name evidence="8" type="ordered locus">Isop_0183</name>
</gene>
<reference key="1">
    <citation type="submission" date="2010-11" db="EMBL/GenBank/DDBJ databases">
        <title>The complete sequence of chromosome of Isophaera pallida ATCC 43644.</title>
        <authorList>
            <consortium name="US DOE Joint Genome Institute (JGI-PGF)"/>
            <person name="Lucas S."/>
            <person name="Copeland A."/>
            <person name="Lapidus A."/>
            <person name="Bruce D."/>
            <person name="Goodwin L."/>
            <person name="Pitluck S."/>
            <person name="Kyrpides N."/>
            <person name="Mavromatis K."/>
            <person name="Pagani I."/>
            <person name="Ivanova N."/>
            <person name="Saunders E."/>
            <person name="Brettin T."/>
            <person name="Detter J.C."/>
            <person name="Han C."/>
            <person name="Tapia R."/>
            <person name="Land M."/>
            <person name="Hauser L."/>
            <person name="Markowitz V."/>
            <person name="Cheng J.-F."/>
            <person name="Hugenholtz P."/>
            <person name="Woyke T."/>
            <person name="Wu D."/>
            <person name="Eisen J.A."/>
        </authorList>
    </citation>
    <scope>NUCLEOTIDE SEQUENCE</scope>
    <source>
        <strain>ATCC 43644</strain>
    </source>
</reference>
<dbReference type="InterPro" id="IPR011659">
    <property type="entry name" value="WD40"/>
</dbReference>
<evidence type="ECO:0000256" key="3">
    <source>
        <dbReference type="ARBA" id="ARBA00022729"/>
    </source>
</evidence>
<dbReference type="PANTHER" id="PTHR42776:SF13">
    <property type="entry name" value="DIPEPTIDYL-PEPTIDASE 5"/>
    <property type="match status" value="1"/>
</dbReference>
<dbReference type="AlphaFoldDB" id="E8R685"/>
<dbReference type="SUPFAM" id="SSF53474">
    <property type="entry name" value="alpha/beta-Hydrolases"/>
    <property type="match status" value="1"/>
</dbReference>
<keyword evidence="4" id="KW-0378">Hydrolase</keyword>
<organism evidence="8 9">
    <name type="scientific">Isosphaera pallida (strain ATCC 43644 / DSM 9630 / IS1B)</name>
    <dbReference type="NCBI Taxonomy" id="575540"/>
    <lineage>
        <taxon>Bacteria</taxon>
        <taxon>Pseudomonadati</taxon>
        <taxon>Planctomycetota</taxon>
        <taxon>Planctomycetia</taxon>
        <taxon>Isosphaerales</taxon>
        <taxon>Isosphaeraceae</taxon>
        <taxon>Isosphaera</taxon>
    </lineage>
</organism>
<dbReference type="SUPFAM" id="SSF82171">
    <property type="entry name" value="DPP6 N-terminal domain-like"/>
    <property type="match status" value="1"/>
</dbReference>
<feature type="region of interest" description="Disordered" evidence="6">
    <location>
        <begin position="111"/>
        <end position="134"/>
    </location>
</feature>
<dbReference type="GO" id="GO:0004252">
    <property type="term" value="F:serine-type endopeptidase activity"/>
    <property type="evidence" value="ECO:0007669"/>
    <property type="project" value="TreeGrafter"/>
</dbReference>
<dbReference type="FunFam" id="3.40.50.1820:FF:000028">
    <property type="entry name" value="S9 family peptidase"/>
    <property type="match status" value="1"/>
</dbReference>
<evidence type="ECO:0000313" key="9">
    <source>
        <dbReference type="Proteomes" id="UP000008631"/>
    </source>
</evidence>
<dbReference type="EMBL" id="CP002353">
    <property type="protein sequence ID" value="ADV60780.1"/>
    <property type="molecule type" value="Genomic_DNA"/>
</dbReference>
<dbReference type="InterPro" id="IPR011042">
    <property type="entry name" value="6-blade_b-propeller_TolB-like"/>
</dbReference>
<evidence type="ECO:0000256" key="6">
    <source>
        <dbReference type="SAM" id="MobiDB-lite"/>
    </source>
</evidence>
<dbReference type="MEROPS" id="S09.012"/>
<accession>E8R685</accession>
<protein>
    <submittedName>
        <fullName evidence="8">WD40-like beta Propeller containing protein</fullName>
    </submittedName>
</protein>
<feature type="domain" description="Peptidase S9 prolyl oligopeptidase catalytic" evidence="7">
    <location>
        <begin position="519"/>
        <end position="728"/>
    </location>
</feature>
<dbReference type="PANTHER" id="PTHR42776">
    <property type="entry name" value="SERINE PEPTIDASE S9 FAMILY MEMBER"/>
    <property type="match status" value="1"/>
</dbReference>
<dbReference type="InterPro" id="IPR001375">
    <property type="entry name" value="Peptidase_S9_cat"/>
</dbReference>
<dbReference type="Pfam" id="PF07676">
    <property type="entry name" value="PD40"/>
    <property type="match status" value="2"/>
</dbReference>
<evidence type="ECO:0000259" key="7">
    <source>
        <dbReference type="Pfam" id="PF00326"/>
    </source>
</evidence>
<reference evidence="8 9" key="2">
    <citation type="journal article" date="2011" name="Stand. Genomic Sci.">
        <title>Complete genome sequence of Isosphaera pallida type strain (IS1B).</title>
        <authorList>
            <consortium name="US DOE Joint Genome Institute (JGI-PGF)"/>
            <person name="Goker M."/>
            <person name="Cleland D."/>
            <person name="Saunders E."/>
            <person name="Lapidus A."/>
            <person name="Nolan M."/>
            <person name="Lucas S."/>
            <person name="Hammon N."/>
            <person name="Deshpande S."/>
            <person name="Cheng J.F."/>
            <person name="Tapia R."/>
            <person name="Han C."/>
            <person name="Goodwin L."/>
            <person name="Pitluck S."/>
            <person name="Liolios K."/>
            <person name="Pagani I."/>
            <person name="Ivanova N."/>
            <person name="Mavromatis K."/>
            <person name="Pati A."/>
            <person name="Chen A."/>
            <person name="Palaniappan K."/>
            <person name="Land M."/>
            <person name="Hauser L."/>
            <person name="Chang Y.J."/>
            <person name="Jeffries C.D."/>
            <person name="Detter J.C."/>
            <person name="Beck B."/>
            <person name="Woyke T."/>
            <person name="Bristow J."/>
            <person name="Eisen J.A."/>
            <person name="Markowitz V."/>
            <person name="Hugenholtz P."/>
            <person name="Kyrpides N.C."/>
            <person name="Klenk H.P."/>
        </authorList>
    </citation>
    <scope>NUCLEOTIDE SEQUENCE [LARGE SCALE GENOMIC DNA]</scope>
    <source>
        <strain evidence="9">ATCC 43644 / DSM 9630 / IS1B</strain>
    </source>
</reference>
<evidence type="ECO:0000256" key="2">
    <source>
        <dbReference type="ARBA" id="ARBA00022670"/>
    </source>
</evidence>